<dbReference type="Pfam" id="PF13302">
    <property type="entry name" value="Acetyltransf_3"/>
    <property type="match status" value="1"/>
</dbReference>
<dbReference type="AlphaFoldDB" id="A0A0G1JJ39"/>
<sequence length="200" mass="22742">MFDLRKMKLVELPGERARIRWIRHDDPEEMRRLVSIDLDENVRRYVLETTGDEEELRNFAVGTKKSVGIAIAGKSELVGEAETDRLQGWLAVYLDHPGRLARGEKRGLLTYDREKVYLEIGFARYPLAKQGQMGSALRGVVASLKQYLAGRKVSWCLTGYVHPNNEGSRRVLAAAGFKHVGEMAYTVKDKHHDGVYLLEE</sequence>
<dbReference type="InterPro" id="IPR000182">
    <property type="entry name" value="GNAT_dom"/>
</dbReference>
<protein>
    <recommendedName>
        <fullName evidence="1">N-acetyltransferase domain-containing protein</fullName>
    </recommendedName>
</protein>
<dbReference type="GO" id="GO:0016747">
    <property type="term" value="F:acyltransferase activity, transferring groups other than amino-acyl groups"/>
    <property type="evidence" value="ECO:0007669"/>
    <property type="project" value="InterPro"/>
</dbReference>
<dbReference type="Gene3D" id="3.40.630.30">
    <property type="match status" value="1"/>
</dbReference>
<accession>A0A0G1JJ39</accession>
<proteinExistence type="predicted"/>
<organism evidence="2 3">
    <name type="scientific">Candidatus Gottesmanbacteria bacterium GW2011_GWB1_44_11c</name>
    <dbReference type="NCBI Taxonomy" id="1618447"/>
    <lineage>
        <taxon>Bacteria</taxon>
        <taxon>Candidatus Gottesmaniibacteriota</taxon>
    </lineage>
</organism>
<evidence type="ECO:0000259" key="1">
    <source>
        <dbReference type="Pfam" id="PF13302"/>
    </source>
</evidence>
<feature type="domain" description="N-acetyltransferase" evidence="1">
    <location>
        <begin position="17"/>
        <end position="178"/>
    </location>
</feature>
<dbReference type="InterPro" id="IPR016181">
    <property type="entry name" value="Acyl_CoA_acyltransferase"/>
</dbReference>
<name>A0A0G1JJ39_9BACT</name>
<dbReference type="EMBL" id="LCHM01000054">
    <property type="protein sequence ID" value="KKT35394.1"/>
    <property type="molecule type" value="Genomic_DNA"/>
</dbReference>
<evidence type="ECO:0000313" key="2">
    <source>
        <dbReference type="EMBL" id="KKT35394.1"/>
    </source>
</evidence>
<dbReference type="Proteomes" id="UP000034617">
    <property type="component" value="Unassembled WGS sequence"/>
</dbReference>
<comment type="caution">
    <text evidence="2">The sequence shown here is derived from an EMBL/GenBank/DDBJ whole genome shotgun (WGS) entry which is preliminary data.</text>
</comment>
<gene>
    <name evidence="2" type="ORF">UW22_C0054G0011</name>
</gene>
<dbReference type="SUPFAM" id="SSF55729">
    <property type="entry name" value="Acyl-CoA N-acyltransferases (Nat)"/>
    <property type="match status" value="1"/>
</dbReference>
<evidence type="ECO:0000313" key="3">
    <source>
        <dbReference type="Proteomes" id="UP000034617"/>
    </source>
</evidence>
<reference evidence="2 3" key="1">
    <citation type="journal article" date="2015" name="Nature">
        <title>rRNA introns, odd ribosomes, and small enigmatic genomes across a large radiation of phyla.</title>
        <authorList>
            <person name="Brown C.T."/>
            <person name="Hug L.A."/>
            <person name="Thomas B.C."/>
            <person name="Sharon I."/>
            <person name="Castelle C.J."/>
            <person name="Singh A."/>
            <person name="Wilkins M.J."/>
            <person name="Williams K.H."/>
            <person name="Banfield J.F."/>
        </authorList>
    </citation>
    <scope>NUCLEOTIDE SEQUENCE [LARGE SCALE GENOMIC DNA]</scope>
</reference>